<sequence>MQALQPRLREQVLQYGQRLPGVHAKQPIRHIATVIDLAQDDAEEKEEPVNSIPDDGVHKPPANSTDPVWELIHRLDTPSIYKDKTYTHICLLCVQTKTWQDSLCRAGNASNAETHLVSIHKDHELTIQEQRRRLTRADRYMVQQKTGHIARWLIRDGHAHNMVTTAAFHEMLVGITGNPNVTVLSTKMYNDILDNHFEKFTADAAEMFIEEFQELDETPFMTNDGHDSKEVGKLMNNQLETRYDLDVNKTVRFTISDTAPGARKISRQFDSTLQTDSAMHALNLCIGYGIGLKENVRNEYKNNPKSEAYVQTRTVVTKGGAFPEGGNVIRKLRALNNFFASSKSPERVARLKDVQKFHKLPQLAALVNIDVRVASTIKLFQRLIINFSAFQAFFQSANVAKDEKHVFNRITDAEWALVIQMEAIMHVAELALVEAQSASMLSSTMYVLLCVASARMNSYKTLAQRCITRTLHQIAERLPQPSVPMAEAATDKILEDAKELMRVEHRVFFKGLHARDKENVHNAAEANSGSDTETDLLYGEEVSQPSEEASADATINSKANALLDQWFDLRVDWAEVAKRQYPAKDEYDTVLAKLSVRDKKRGVRVWNVEQVCNNIDV</sequence>
<evidence type="ECO:0000313" key="3">
    <source>
        <dbReference type="Proteomes" id="UP000002640"/>
    </source>
</evidence>
<dbReference type="RefSeq" id="XP_009519950.1">
    <property type="nucleotide sequence ID" value="XM_009521655.1"/>
</dbReference>
<keyword evidence="3" id="KW-1185">Reference proteome</keyword>
<dbReference type="InParanoid" id="G4Z0A5"/>
<protein>
    <submittedName>
        <fullName evidence="2">Uncharacterized protein</fullName>
    </submittedName>
</protein>
<feature type="region of interest" description="Disordered" evidence="1">
    <location>
        <begin position="40"/>
        <end position="63"/>
    </location>
</feature>
<dbReference type="EMBL" id="JH159152">
    <property type="protein sequence ID" value="EGZ24662.1"/>
    <property type="molecule type" value="Genomic_DNA"/>
</dbReference>
<dbReference type="STRING" id="1094619.G4Z0A5"/>
<dbReference type="AlphaFoldDB" id="G4Z0A5"/>
<dbReference type="OMA" id="ITESMAC"/>
<reference evidence="2 3" key="1">
    <citation type="journal article" date="2006" name="Science">
        <title>Phytophthora genome sequences uncover evolutionary origins and mechanisms of pathogenesis.</title>
        <authorList>
            <person name="Tyler B.M."/>
            <person name="Tripathy S."/>
            <person name="Zhang X."/>
            <person name="Dehal P."/>
            <person name="Jiang R.H."/>
            <person name="Aerts A."/>
            <person name="Arredondo F.D."/>
            <person name="Baxter L."/>
            <person name="Bensasson D."/>
            <person name="Beynon J.L."/>
            <person name="Chapman J."/>
            <person name="Damasceno C.M."/>
            <person name="Dorrance A.E."/>
            <person name="Dou D."/>
            <person name="Dickerman A.W."/>
            <person name="Dubchak I.L."/>
            <person name="Garbelotto M."/>
            <person name="Gijzen M."/>
            <person name="Gordon S.G."/>
            <person name="Govers F."/>
            <person name="Grunwald N.J."/>
            <person name="Huang W."/>
            <person name="Ivors K.L."/>
            <person name="Jones R.W."/>
            <person name="Kamoun S."/>
            <person name="Krampis K."/>
            <person name="Lamour K.H."/>
            <person name="Lee M.K."/>
            <person name="McDonald W.H."/>
            <person name="Medina M."/>
            <person name="Meijer H.J."/>
            <person name="Nordberg E.K."/>
            <person name="Maclean D.J."/>
            <person name="Ospina-Giraldo M.D."/>
            <person name="Morris P.F."/>
            <person name="Phuntumart V."/>
            <person name="Putnam N.H."/>
            <person name="Rash S."/>
            <person name="Rose J.K."/>
            <person name="Sakihama Y."/>
            <person name="Salamov A.A."/>
            <person name="Savidor A."/>
            <person name="Scheuring C.F."/>
            <person name="Smith B.M."/>
            <person name="Sobral B.W."/>
            <person name="Terry A."/>
            <person name="Torto-Alalibo T.A."/>
            <person name="Win J."/>
            <person name="Xu Z."/>
            <person name="Zhang H."/>
            <person name="Grigoriev I.V."/>
            <person name="Rokhsar D.S."/>
            <person name="Boore J.L."/>
        </authorList>
    </citation>
    <scope>NUCLEOTIDE SEQUENCE [LARGE SCALE GENOMIC DNA]</scope>
    <source>
        <strain evidence="2 3">P6497</strain>
    </source>
</reference>
<dbReference type="GeneID" id="20645310"/>
<organism evidence="2 3">
    <name type="scientific">Phytophthora sojae (strain P6497)</name>
    <name type="common">Soybean stem and root rot agent</name>
    <name type="synonym">Phytophthora megasperma f. sp. glycines</name>
    <dbReference type="NCBI Taxonomy" id="1094619"/>
    <lineage>
        <taxon>Eukaryota</taxon>
        <taxon>Sar</taxon>
        <taxon>Stramenopiles</taxon>
        <taxon>Oomycota</taxon>
        <taxon>Peronosporomycetes</taxon>
        <taxon>Peronosporales</taxon>
        <taxon>Peronosporaceae</taxon>
        <taxon>Phytophthora</taxon>
    </lineage>
</organism>
<accession>G4Z0A5</accession>
<proteinExistence type="predicted"/>
<dbReference type="Proteomes" id="UP000002640">
    <property type="component" value="Unassembled WGS sequence"/>
</dbReference>
<name>G4Z0A5_PHYSP</name>
<gene>
    <name evidence="2" type="ORF">PHYSODRAFT_325756</name>
</gene>
<evidence type="ECO:0000313" key="2">
    <source>
        <dbReference type="EMBL" id="EGZ24662.1"/>
    </source>
</evidence>
<evidence type="ECO:0000256" key="1">
    <source>
        <dbReference type="SAM" id="MobiDB-lite"/>
    </source>
</evidence>
<dbReference type="KEGG" id="psoj:PHYSODRAFT_325756"/>